<proteinExistence type="predicted"/>
<evidence type="ECO:0000313" key="2">
    <source>
        <dbReference type="EMBL" id="MDT0476021.1"/>
    </source>
</evidence>
<protein>
    <submittedName>
        <fullName evidence="2">Uncharacterized protein</fullName>
    </submittedName>
</protein>
<dbReference type="Proteomes" id="UP001180489">
    <property type="component" value="Unassembled WGS sequence"/>
</dbReference>
<evidence type="ECO:0000256" key="1">
    <source>
        <dbReference type="SAM" id="MobiDB-lite"/>
    </source>
</evidence>
<name>A0ABU2URW1_9ACTN</name>
<dbReference type="EMBL" id="JAVRFF010000037">
    <property type="protein sequence ID" value="MDT0476021.1"/>
    <property type="molecule type" value="Genomic_DNA"/>
</dbReference>
<evidence type="ECO:0000313" key="3">
    <source>
        <dbReference type="Proteomes" id="UP001180489"/>
    </source>
</evidence>
<comment type="caution">
    <text evidence="2">The sequence shown here is derived from an EMBL/GenBank/DDBJ whole genome shotgun (WGS) entry which is preliminary data.</text>
</comment>
<feature type="compositionally biased region" description="Basic and acidic residues" evidence="1">
    <location>
        <begin position="68"/>
        <end position="78"/>
    </location>
</feature>
<sequence>MTTTSGCAGDAGRPAPHPAEFGARTREPRFPTPPSGCDDDDPDPSQDLSPVLRVMRIWTTGRPPAPRPRAEVEERAPG</sequence>
<keyword evidence="3" id="KW-1185">Reference proteome</keyword>
<gene>
    <name evidence="2" type="ORF">RM863_28245</name>
</gene>
<organism evidence="2 3">
    <name type="scientific">Streptomyces hintoniae</name>
    <dbReference type="NCBI Taxonomy" id="3075521"/>
    <lineage>
        <taxon>Bacteria</taxon>
        <taxon>Bacillati</taxon>
        <taxon>Actinomycetota</taxon>
        <taxon>Actinomycetes</taxon>
        <taxon>Kitasatosporales</taxon>
        <taxon>Streptomycetaceae</taxon>
        <taxon>Streptomyces</taxon>
    </lineage>
</organism>
<feature type="region of interest" description="Disordered" evidence="1">
    <location>
        <begin position="1"/>
        <end position="78"/>
    </location>
</feature>
<accession>A0ABU2URW1</accession>
<dbReference type="RefSeq" id="WP_311636806.1">
    <property type="nucleotide sequence ID" value="NZ_JAVRFF010000037.1"/>
</dbReference>
<reference evidence="2" key="1">
    <citation type="submission" date="2024-05" db="EMBL/GenBank/DDBJ databases">
        <title>30 novel species of actinomycetes from the DSMZ collection.</title>
        <authorList>
            <person name="Nouioui I."/>
        </authorList>
    </citation>
    <scope>NUCLEOTIDE SEQUENCE</scope>
    <source>
        <strain evidence="2">DSM 41014</strain>
    </source>
</reference>